<name>A0A6V8LJ20_9ACTN</name>
<organism evidence="1 2">
    <name type="scientific">Phytohabitans rumicis</name>
    <dbReference type="NCBI Taxonomy" id="1076125"/>
    <lineage>
        <taxon>Bacteria</taxon>
        <taxon>Bacillati</taxon>
        <taxon>Actinomycetota</taxon>
        <taxon>Actinomycetes</taxon>
        <taxon>Micromonosporales</taxon>
        <taxon>Micromonosporaceae</taxon>
    </lineage>
</organism>
<protein>
    <submittedName>
        <fullName evidence="1">Uncharacterized protein</fullName>
    </submittedName>
</protein>
<gene>
    <name evidence="1" type="ORF">Prum_082810</name>
</gene>
<reference evidence="1 2" key="2">
    <citation type="submission" date="2020-03" db="EMBL/GenBank/DDBJ databases">
        <authorList>
            <person name="Ichikawa N."/>
            <person name="Kimura A."/>
            <person name="Kitahashi Y."/>
            <person name="Uohara A."/>
        </authorList>
    </citation>
    <scope>NUCLEOTIDE SEQUENCE [LARGE SCALE GENOMIC DNA]</scope>
    <source>
        <strain evidence="1 2">NBRC 108638</strain>
    </source>
</reference>
<dbReference type="AlphaFoldDB" id="A0A6V8LJ20"/>
<proteinExistence type="predicted"/>
<evidence type="ECO:0000313" key="1">
    <source>
        <dbReference type="EMBL" id="GFJ94639.1"/>
    </source>
</evidence>
<dbReference type="Proteomes" id="UP000482960">
    <property type="component" value="Unassembled WGS sequence"/>
</dbReference>
<dbReference type="EMBL" id="BLPG01000001">
    <property type="protein sequence ID" value="GFJ94639.1"/>
    <property type="molecule type" value="Genomic_DNA"/>
</dbReference>
<sequence>MVVATSRWIPVRKEVDNMLKTIDRIEEKYFSADATVAPGGWCCNCNCTAIIDLPLDVY</sequence>
<keyword evidence="2" id="KW-1185">Reference proteome</keyword>
<evidence type="ECO:0000313" key="2">
    <source>
        <dbReference type="Proteomes" id="UP000482960"/>
    </source>
</evidence>
<accession>A0A6V8LJ20</accession>
<comment type="caution">
    <text evidence="1">The sequence shown here is derived from an EMBL/GenBank/DDBJ whole genome shotgun (WGS) entry which is preliminary data.</text>
</comment>
<reference evidence="1 2" key="1">
    <citation type="submission" date="2020-03" db="EMBL/GenBank/DDBJ databases">
        <title>Whole genome shotgun sequence of Phytohabitans rumicis NBRC 108638.</title>
        <authorList>
            <person name="Komaki H."/>
            <person name="Tamura T."/>
        </authorList>
    </citation>
    <scope>NUCLEOTIDE SEQUENCE [LARGE SCALE GENOMIC DNA]</scope>
    <source>
        <strain evidence="1 2">NBRC 108638</strain>
    </source>
</reference>